<organism evidence="1 2">
    <name type="scientific">Argiope bruennichi</name>
    <name type="common">Wasp spider</name>
    <name type="synonym">Aranea bruennichi</name>
    <dbReference type="NCBI Taxonomy" id="94029"/>
    <lineage>
        <taxon>Eukaryota</taxon>
        <taxon>Metazoa</taxon>
        <taxon>Ecdysozoa</taxon>
        <taxon>Arthropoda</taxon>
        <taxon>Chelicerata</taxon>
        <taxon>Arachnida</taxon>
        <taxon>Araneae</taxon>
        <taxon>Araneomorphae</taxon>
        <taxon>Entelegynae</taxon>
        <taxon>Araneoidea</taxon>
        <taxon>Araneidae</taxon>
        <taxon>Argiope</taxon>
    </lineage>
</organism>
<sequence length="175" mass="20089">MAVDGFGLDRKDFRTRTNRLSKNEEMANASELLVLNKERDLQGIIRVRTKLIHREDSEIFKTSALLPSCHTIVERLVMTVHTKNLDARTQILLNILREQYWILNSGRIIGRVISKCVTYKRWKEKHLNAAVALLPPERVNDPASVMKPIRSCEVRSVDIVEVTSQIRPPDFAKSS</sequence>
<dbReference type="Proteomes" id="UP000807504">
    <property type="component" value="Unassembled WGS sequence"/>
</dbReference>
<reference evidence="1" key="2">
    <citation type="submission" date="2020-06" db="EMBL/GenBank/DDBJ databases">
        <authorList>
            <person name="Sheffer M."/>
        </authorList>
    </citation>
    <scope>NUCLEOTIDE SEQUENCE</scope>
</reference>
<evidence type="ECO:0000313" key="2">
    <source>
        <dbReference type="Proteomes" id="UP000807504"/>
    </source>
</evidence>
<comment type="caution">
    <text evidence="1">The sequence shown here is derived from an EMBL/GenBank/DDBJ whole genome shotgun (WGS) entry which is preliminary data.</text>
</comment>
<proteinExistence type="predicted"/>
<accession>A0A8T0F9D4</accession>
<reference evidence="1" key="1">
    <citation type="journal article" date="2020" name="bioRxiv">
        <title>Chromosome-level reference genome of the European wasp spider Argiope bruennichi: a resource for studies on range expansion and evolutionary adaptation.</title>
        <authorList>
            <person name="Sheffer M.M."/>
            <person name="Hoppe A."/>
            <person name="Krehenwinkel H."/>
            <person name="Uhl G."/>
            <person name="Kuss A.W."/>
            <person name="Jensen L."/>
            <person name="Jensen C."/>
            <person name="Gillespie R.G."/>
            <person name="Hoff K.J."/>
            <person name="Prost S."/>
        </authorList>
    </citation>
    <scope>NUCLEOTIDE SEQUENCE</scope>
</reference>
<protein>
    <submittedName>
        <fullName evidence="1">Uncharacterized protein</fullName>
    </submittedName>
</protein>
<dbReference type="EMBL" id="JABXBU010000030">
    <property type="protein sequence ID" value="KAF8786000.1"/>
    <property type="molecule type" value="Genomic_DNA"/>
</dbReference>
<dbReference type="PANTHER" id="PTHR47331">
    <property type="entry name" value="PHD-TYPE DOMAIN-CONTAINING PROTEIN"/>
    <property type="match status" value="1"/>
</dbReference>
<evidence type="ECO:0000313" key="1">
    <source>
        <dbReference type="EMBL" id="KAF8786000.1"/>
    </source>
</evidence>
<keyword evidence="2" id="KW-1185">Reference proteome</keyword>
<name>A0A8T0F9D4_ARGBR</name>
<gene>
    <name evidence="1" type="ORF">HNY73_011480</name>
</gene>
<dbReference type="AlphaFoldDB" id="A0A8T0F9D4"/>